<feature type="compositionally biased region" description="Polar residues" evidence="1">
    <location>
        <begin position="89"/>
        <end position="100"/>
    </location>
</feature>
<comment type="caution">
    <text evidence="2">The sequence shown here is derived from an EMBL/GenBank/DDBJ whole genome shotgun (WGS) entry which is preliminary data.</text>
</comment>
<organism evidence="2 3">
    <name type="scientific">Trapa incisa</name>
    <dbReference type="NCBI Taxonomy" id="236973"/>
    <lineage>
        <taxon>Eukaryota</taxon>
        <taxon>Viridiplantae</taxon>
        <taxon>Streptophyta</taxon>
        <taxon>Embryophyta</taxon>
        <taxon>Tracheophyta</taxon>
        <taxon>Spermatophyta</taxon>
        <taxon>Magnoliopsida</taxon>
        <taxon>eudicotyledons</taxon>
        <taxon>Gunneridae</taxon>
        <taxon>Pentapetalae</taxon>
        <taxon>rosids</taxon>
        <taxon>malvids</taxon>
        <taxon>Myrtales</taxon>
        <taxon>Lythraceae</taxon>
        <taxon>Trapa</taxon>
    </lineage>
</organism>
<feature type="region of interest" description="Disordered" evidence="1">
    <location>
        <begin position="1"/>
        <end position="26"/>
    </location>
</feature>
<dbReference type="EMBL" id="JAXIOK010000013">
    <property type="protein sequence ID" value="KAK4757156.1"/>
    <property type="molecule type" value="Genomic_DNA"/>
</dbReference>
<keyword evidence="3" id="KW-1185">Reference proteome</keyword>
<feature type="region of interest" description="Disordered" evidence="1">
    <location>
        <begin position="75"/>
        <end position="100"/>
    </location>
</feature>
<evidence type="ECO:0000313" key="3">
    <source>
        <dbReference type="Proteomes" id="UP001345219"/>
    </source>
</evidence>
<dbReference type="Proteomes" id="UP001345219">
    <property type="component" value="Chromosome 6"/>
</dbReference>
<dbReference type="AlphaFoldDB" id="A0AAN7Q083"/>
<proteinExistence type="predicted"/>
<evidence type="ECO:0000313" key="2">
    <source>
        <dbReference type="EMBL" id="KAK4757156.1"/>
    </source>
</evidence>
<dbReference type="InterPro" id="IPR018737">
    <property type="entry name" value="DREAM_LIN52"/>
</dbReference>
<accession>A0AAN7Q083</accession>
<name>A0AAN7Q083_9MYRT</name>
<sequence length="283" mass="31653">MAQHTADPKFVEPRHGNREPDLPCSDKNLLITTKKKALRELQNDNRIIAPSSTKSLSSFKDSIAVYYPTKVAGTKRPLPPSELSVSPLRNLSSGSNSPNSQLVYMRRKSETEPAKGVLGDLIHTSPNNLQSSAMDAQQEKPKLQSQLKEPRLVYHPAFVSMPYTSPIGSSRKPLNPFPLGVPVVKMESSEEPKHGTGASAGLLMENSKRIKNLHWEERYEQLQKLLSDLDQADHKIYLQMLHSLSSADLSTRAVELEKRSIQLSLEEAKEMQRVAMLNVLRKP</sequence>
<dbReference type="PANTHER" id="PTHR34555:SF1">
    <property type="entry name" value="INTEGRAL MEMBRANE HEMOLYSIN-III-LIKE PROTEIN"/>
    <property type="match status" value="1"/>
</dbReference>
<dbReference type="GO" id="GO:0070176">
    <property type="term" value="C:DRM complex"/>
    <property type="evidence" value="ECO:0007669"/>
    <property type="project" value="InterPro"/>
</dbReference>
<evidence type="ECO:0000256" key="1">
    <source>
        <dbReference type="SAM" id="MobiDB-lite"/>
    </source>
</evidence>
<dbReference type="Pfam" id="PF10044">
    <property type="entry name" value="LIN52"/>
    <property type="match status" value="1"/>
</dbReference>
<dbReference type="PANTHER" id="PTHR34555">
    <property type="entry name" value="INTEGRAL MEMBRANE HEMOLYSIN-III-LIKE PROTEIN"/>
    <property type="match status" value="1"/>
</dbReference>
<dbReference type="GO" id="GO:0006355">
    <property type="term" value="P:regulation of DNA-templated transcription"/>
    <property type="evidence" value="ECO:0007669"/>
    <property type="project" value="InterPro"/>
</dbReference>
<reference evidence="2 3" key="1">
    <citation type="journal article" date="2023" name="Hortic Res">
        <title>Pangenome of water caltrop reveals structural variations and asymmetric subgenome divergence after allopolyploidization.</title>
        <authorList>
            <person name="Zhang X."/>
            <person name="Chen Y."/>
            <person name="Wang L."/>
            <person name="Yuan Y."/>
            <person name="Fang M."/>
            <person name="Shi L."/>
            <person name="Lu R."/>
            <person name="Comes H.P."/>
            <person name="Ma Y."/>
            <person name="Chen Y."/>
            <person name="Huang G."/>
            <person name="Zhou Y."/>
            <person name="Zheng Z."/>
            <person name="Qiu Y."/>
        </authorList>
    </citation>
    <scope>NUCLEOTIDE SEQUENCE [LARGE SCALE GENOMIC DNA]</scope>
    <source>
        <tissue evidence="2">Roots</tissue>
    </source>
</reference>
<gene>
    <name evidence="2" type="ORF">SAY87_007283</name>
</gene>
<protein>
    <submittedName>
        <fullName evidence="2">Uncharacterized protein</fullName>
    </submittedName>
</protein>
<feature type="compositionally biased region" description="Basic and acidic residues" evidence="1">
    <location>
        <begin position="1"/>
        <end position="21"/>
    </location>
</feature>